<keyword evidence="2" id="KW-1185">Reference proteome</keyword>
<comment type="caution">
    <text evidence="1">The sequence shown here is derived from an EMBL/GenBank/DDBJ whole genome shotgun (WGS) entry which is preliminary data.</text>
</comment>
<accession>A0A401W8S8</accession>
<proteinExistence type="predicted"/>
<sequence length="67" mass="7115">MTSVTPNTHFQAVVNLETADGELVTYYGVGYGPDDESGQQVLDGAERAALAEEPGGSRVTSSRVWRA</sequence>
<gene>
    <name evidence="1" type="ORF">GKJPGBOP_05449</name>
</gene>
<evidence type="ECO:0000313" key="1">
    <source>
        <dbReference type="EMBL" id="GCD45711.1"/>
    </source>
</evidence>
<dbReference type="Proteomes" id="UP000286746">
    <property type="component" value="Unassembled WGS sequence"/>
</dbReference>
<organism evidence="1 2">
    <name type="scientific">Streptomyces paromomycinus</name>
    <name type="common">Streptomyces rimosus subsp. paromomycinus</name>
    <dbReference type="NCBI Taxonomy" id="92743"/>
    <lineage>
        <taxon>Bacteria</taxon>
        <taxon>Bacillati</taxon>
        <taxon>Actinomycetota</taxon>
        <taxon>Actinomycetes</taxon>
        <taxon>Kitasatosporales</taxon>
        <taxon>Streptomycetaceae</taxon>
        <taxon>Streptomyces</taxon>
    </lineage>
</organism>
<dbReference type="EMBL" id="BHZD01000001">
    <property type="protein sequence ID" value="GCD45711.1"/>
    <property type="molecule type" value="Genomic_DNA"/>
</dbReference>
<dbReference type="AlphaFoldDB" id="A0A401W8S8"/>
<reference evidence="1 2" key="1">
    <citation type="submission" date="2018-11" db="EMBL/GenBank/DDBJ databases">
        <title>Whole genome sequence of Streptomyces paromomycinus NBRC 15454(T).</title>
        <authorList>
            <person name="Komaki H."/>
            <person name="Tamura T."/>
        </authorList>
    </citation>
    <scope>NUCLEOTIDE SEQUENCE [LARGE SCALE GENOMIC DNA]</scope>
    <source>
        <strain evidence="1 2">NBRC 15454</strain>
    </source>
</reference>
<name>A0A401W8S8_STREY</name>
<protein>
    <submittedName>
        <fullName evidence="1">Uncharacterized protein</fullName>
    </submittedName>
</protein>
<dbReference type="RefSeq" id="WP_125059008.1">
    <property type="nucleotide sequence ID" value="NZ_BHZD01000001.1"/>
</dbReference>
<evidence type="ECO:0000313" key="2">
    <source>
        <dbReference type="Proteomes" id="UP000286746"/>
    </source>
</evidence>